<evidence type="ECO:0000313" key="1">
    <source>
        <dbReference type="EMBL" id="CAG5101446.1"/>
    </source>
</evidence>
<keyword evidence="3" id="KW-1185">Reference proteome</keyword>
<reference evidence="2 3" key="1">
    <citation type="submission" date="2021-04" db="EMBL/GenBank/DDBJ databases">
        <authorList>
            <person name="Bliznina A."/>
        </authorList>
    </citation>
    <scope>NUCLEOTIDE SEQUENCE [LARGE SCALE GENOMIC DNA]</scope>
</reference>
<dbReference type="EMBL" id="OU015570">
    <property type="protein sequence ID" value="CAG5101448.1"/>
    <property type="molecule type" value="Genomic_DNA"/>
</dbReference>
<proteinExistence type="predicted"/>
<dbReference type="Proteomes" id="UP001158576">
    <property type="component" value="Chromosome YSR"/>
</dbReference>
<accession>A0ABN7SMT8</accession>
<sequence length="119" mass="13501">MGSRIGSSKTNAEALLLYRDVTLAVLRNFPESKRGSELLHLLEDKQLAILVTSMTPWIWASFSGPVLRASERIESTIEDVCTQMKSCLDTLDKPVESDEPYDKLVDLVVEEYKDSKYFK</sequence>
<organism evidence="2 3">
    <name type="scientific">Oikopleura dioica</name>
    <name type="common">Tunicate</name>
    <dbReference type="NCBI Taxonomy" id="34765"/>
    <lineage>
        <taxon>Eukaryota</taxon>
        <taxon>Metazoa</taxon>
        <taxon>Chordata</taxon>
        <taxon>Tunicata</taxon>
        <taxon>Appendicularia</taxon>
        <taxon>Copelata</taxon>
        <taxon>Oikopleuridae</taxon>
        <taxon>Oikopleura</taxon>
    </lineage>
</organism>
<evidence type="ECO:0000313" key="3">
    <source>
        <dbReference type="Proteomes" id="UP001158576"/>
    </source>
</evidence>
<evidence type="ECO:0000313" key="2">
    <source>
        <dbReference type="EMBL" id="CAG5101448.1"/>
    </source>
</evidence>
<dbReference type="EMBL" id="OU015570">
    <property type="protein sequence ID" value="CAG5101446.1"/>
    <property type="molecule type" value="Genomic_DNA"/>
</dbReference>
<gene>
    <name evidence="1" type="ORF">OKIOD_LOCUS8654</name>
    <name evidence="2" type="ORF">OKIOD_LOCUS8656</name>
</gene>
<name>A0ABN7SMT8_OIKDI</name>
<protein>
    <submittedName>
        <fullName evidence="1">Oidioi.mRNA.OKI2018_I69.YSR.g17096.t1.cds</fullName>
    </submittedName>
    <submittedName>
        <fullName evidence="2">Oidioi.mRNA.OKI2018_I69.YSR.g17098.t1.cds</fullName>
    </submittedName>
</protein>